<evidence type="ECO:0000313" key="6">
    <source>
        <dbReference type="Proteomes" id="UP000326396"/>
    </source>
</evidence>
<keyword evidence="1" id="KW-0963">Cytoplasm</keyword>
<keyword evidence="3" id="KW-0694">RNA-binding</keyword>
<evidence type="ECO:0000256" key="1">
    <source>
        <dbReference type="ARBA" id="ARBA00022490"/>
    </source>
</evidence>
<name>A0A5N6Q6H9_9ASTR</name>
<evidence type="ECO:0000256" key="4">
    <source>
        <dbReference type="ARBA" id="ARBA00022917"/>
    </source>
</evidence>
<dbReference type="PANTHER" id="PTHR14068">
    <property type="entry name" value="EUKARYOTIC TRANSLATION INITIATION FACTOR 3 EIF3 -RELATED"/>
    <property type="match status" value="1"/>
</dbReference>
<keyword evidence="6" id="KW-1185">Reference proteome</keyword>
<comment type="caution">
    <text evidence="5">The sequence shown here is derived from an EMBL/GenBank/DDBJ whole genome shotgun (WGS) entry which is preliminary data.</text>
</comment>
<reference evidence="5 6" key="1">
    <citation type="submission" date="2019-05" db="EMBL/GenBank/DDBJ databases">
        <title>Mikania micrantha, genome provides insights into the molecular mechanism of rapid growth.</title>
        <authorList>
            <person name="Liu B."/>
        </authorList>
    </citation>
    <scope>NUCLEOTIDE SEQUENCE [LARGE SCALE GENOMIC DNA]</scope>
    <source>
        <strain evidence="5">NLD-2019</strain>
        <tissue evidence="5">Leaf</tissue>
    </source>
</reference>
<keyword evidence="4" id="KW-0648">Protein biosynthesis</keyword>
<proteinExistence type="predicted"/>
<dbReference type="OrthoDB" id="10250414at2759"/>
<protein>
    <submittedName>
        <fullName evidence="5">Uncharacterized protein</fullName>
    </submittedName>
</protein>
<accession>A0A5N6Q6H9</accession>
<dbReference type="InterPro" id="IPR011400">
    <property type="entry name" value="EIF3B"/>
</dbReference>
<keyword evidence="2" id="KW-0396">Initiation factor</keyword>
<dbReference type="GO" id="GO:0003743">
    <property type="term" value="F:translation initiation factor activity"/>
    <property type="evidence" value="ECO:0007669"/>
    <property type="project" value="UniProtKB-KW"/>
</dbReference>
<dbReference type="PANTHER" id="PTHR14068:SF0">
    <property type="entry name" value="EUKARYOTIC TRANSLATION INITIATION FACTOR 3 SUBUNIT B"/>
    <property type="match status" value="1"/>
</dbReference>
<evidence type="ECO:0000256" key="3">
    <source>
        <dbReference type="ARBA" id="ARBA00022884"/>
    </source>
</evidence>
<dbReference type="GO" id="GO:0031369">
    <property type="term" value="F:translation initiation factor binding"/>
    <property type="evidence" value="ECO:0007669"/>
    <property type="project" value="InterPro"/>
</dbReference>
<evidence type="ECO:0000313" key="5">
    <source>
        <dbReference type="EMBL" id="KAD7480314.1"/>
    </source>
</evidence>
<dbReference type="GO" id="GO:0003723">
    <property type="term" value="F:RNA binding"/>
    <property type="evidence" value="ECO:0007669"/>
    <property type="project" value="UniProtKB-KW"/>
</dbReference>
<dbReference type="EMBL" id="SZYD01000001">
    <property type="protein sequence ID" value="KAD7480314.1"/>
    <property type="molecule type" value="Genomic_DNA"/>
</dbReference>
<dbReference type="GO" id="GO:0005852">
    <property type="term" value="C:eukaryotic translation initiation factor 3 complex"/>
    <property type="evidence" value="ECO:0007669"/>
    <property type="project" value="InterPro"/>
</dbReference>
<dbReference type="AlphaFoldDB" id="A0A5N6Q6H9"/>
<evidence type="ECO:0000256" key="2">
    <source>
        <dbReference type="ARBA" id="ARBA00022540"/>
    </source>
</evidence>
<dbReference type="Proteomes" id="UP000326396">
    <property type="component" value="Linkage Group LG1"/>
</dbReference>
<gene>
    <name evidence="5" type="ORF">E3N88_03450</name>
</gene>
<organism evidence="5 6">
    <name type="scientific">Mikania micrantha</name>
    <name type="common">bitter vine</name>
    <dbReference type="NCBI Taxonomy" id="192012"/>
    <lineage>
        <taxon>Eukaryota</taxon>
        <taxon>Viridiplantae</taxon>
        <taxon>Streptophyta</taxon>
        <taxon>Embryophyta</taxon>
        <taxon>Tracheophyta</taxon>
        <taxon>Spermatophyta</taxon>
        <taxon>Magnoliopsida</taxon>
        <taxon>eudicotyledons</taxon>
        <taxon>Gunneridae</taxon>
        <taxon>Pentapetalae</taxon>
        <taxon>asterids</taxon>
        <taxon>campanulids</taxon>
        <taxon>Asterales</taxon>
        <taxon>Asteraceae</taxon>
        <taxon>Asteroideae</taxon>
        <taxon>Heliantheae alliance</taxon>
        <taxon>Eupatorieae</taxon>
        <taxon>Mikania</taxon>
    </lineage>
</organism>
<sequence>MVTAVVVLRSTGWGEGSGKSPGRHRWIKLYGLPVENKPSSCIGLYRFGAPLLQKGDDKDLIEEDSLEFDDGFGNIIVVDNLPIMTKEKFEKLKGVFQQINSQIEVIKHNGLYMFVEEDTANNFIECKTTQWTPLWQL</sequence>